<comment type="similarity">
    <text evidence="3">Belongs to the ribose 5-phosphate isomerase family.</text>
</comment>
<dbReference type="GO" id="GO:0009052">
    <property type="term" value="P:pentose-phosphate shunt, non-oxidative branch"/>
    <property type="evidence" value="ECO:0007669"/>
    <property type="project" value="UniProtKB-UniRule"/>
</dbReference>
<protein>
    <recommendedName>
        <fullName evidence="3">Ribose-5-phosphate isomerase A</fullName>
        <ecNumber evidence="3">5.3.1.6</ecNumber>
    </recommendedName>
    <alternativeName>
        <fullName evidence="3">Phosphoriboisomerase A</fullName>
        <shortName evidence="3">PRI</shortName>
    </alternativeName>
</protein>
<dbReference type="EC" id="5.3.1.6" evidence="3"/>
<evidence type="ECO:0000313" key="4">
    <source>
        <dbReference type="EMBL" id="MDP8174413.1"/>
    </source>
</evidence>
<keyword evidence="2 3" id="KW-0413">Isomerase</keyword>
<comment type="caution">
    <text evidence="4">The sequence shown here is derived from an EMBL/GenBank/DDBJ whole genome shotgun (WGS) entry which is preliminary data.</text>
</comment>
<dbReference type="Gene3D" id="3.40.50.1360">
    <property type="match status" value="1"/>
</dbReference>
<organism evidence="4 5">
    <name type="scientific">Phocoenobacter skyensis</name>
    <dbReference type="NCBI Taxonomy" id="97481"/>
    <lineage>
        <taxon>Bacteria</taxon>
        <taxon>Pseudomonadati</taxon>
        <taxon>Pseudomonadota</taxon>
        <taxon>Gammaproteobacteria</taxon>
        <taxon>Pasteurellales</taxon>
        <taxon>Pasteurellaceae</taxon>
        <taxon>Phocoenobacter</taxon>
    </lineage>
</organism>
<feature type="binding site" evidence="3">
    <location>
        <begin position="94"/>
        <end position="97"/>
    </location>
    <ligand>
        <name>substrate</name>
    </ligand>
</feature>
<feature type="binding site" evidence="3">
    <location>
        <begin position="81"/>
        <end position="84"/>
    </location>
    <ligand>
        <name>substrate</name>
    </ligand>
</feature>
<dbReference type="GO" id="GO:0005829">
    <property type="term" value="C:cytosol"/>
    <property type="evidence" value="ECO:0007669"/>
    <property type="project" value="TreeGrafter"/>
</dbReference>
<comment type="function">
    <text evidence="3">Catalyzes the reversible conversion of ribose-5-phosphate to ribulose 5-phosphate.</text>
</comment>
<comment type="subunit">
    <text evidence="3">Homodimer.</text>
</comment>
<dbReference type="EMBL" id="JASAYT010000006">
    <property type="protein sequence ID" value="MDP8174413.1"/>
    <property type="molecule type" value="Genomic_DNA"/>
</dbReference>
<dbReference type="Gene3D" id="3.30.70.260">
    <property type="match status" value="1"/>
</dbReference>
<dbReference type="InterPro" id="IPR004788">
    <property type="entry name" value="Ribose5P_isomerase_type_A"/>
</dbReference>
<gene>
    <name evidence="3 4" type="primary">rpiA</name>
    <name evidence="4" type="ORF">QJU97_02935</name>
</gene>
<dbReference type="Pfam" id="PF06026">
    <property type="entry name" value="Rib_5-P_isom_A"/>
    <property type="match status" value="1"/>
</dbReference>
<evidence type="ECO:0000256" key="3">
    <source>
        <dbReference type="HAMAP-Rule" id="MF_00170"/>
    </source>
</evidence>
<dbReference type="NCBIfam" id="TIGR00021">
    <property type="entry name" value="rpiA"/>
    <property type="match status" value="1"/>
</dbReference>
<dbReference type="Proteomes" id="UP001231736">
    <property type="component" value="Unassembled WGS sequence"/>
</dbReference>
<accession>A0AAJ6NCS5</accession>
<evidence type="ECO:0000256" key="2">
    <source>
        <dbReference type="ARBA" id="ARBA00023235"/>
    </source>
</evidence>
<name>A0AAJ6NCS5_9PAST</name>
<feature type="binding site" evidence="3">
    <location>
        <begin position="28"/>
        <end position="31"/>
    </location>
    <ligand>
        <name>substrate</name>
    </ligand>
</feature>
<dbReference type="InterPro" id="IPR037171">
    <property type="entry name" value="NagB/RpiA_transferase-like"/>
</dbReference>
<evidence type="ECO:0000256" key="1">
    <source>
        <dbReference type="ARBA" id="ARBA00001713"/>
    </source>
</evidence>
<dbReference type="AlphaFoldDB" id="A0AAJ6NCS5"/>
<dbReference type="PANTHER" id="PTHR11934">
    <property type="entry name" value="RIBOSE-5-PHOSPHATE ISOMERASE"/>
    <property type="match status" value="1"/>
</dbReference>
<dbReference type="HAMAP" id="MF_00170">
    <property type="entry name" value="Rib_5P_isom_A"/>
    <property type="match status" value="1"/>
</dbReference>
<comment type="pathway">
    <text evidence="3">Carbohydrate degradation; pentose phosphate pathway; D-ribose 5-phosphate from D-ribulose 5-phosphate (non-oxidative stage): step 1/1.</text>
</comment>
<dbReference type="NCBIfam" id="NF001924">
    <property type="entry name" value="PRK00702.1"/>
    <property type="match status" value="1"/>
</dbReference>
<evidence type="ECO:0000313" key="5">
    <source>
        <dbReference type="Proteomes" id="UP001231736"/>
    </source>
</evidence>
<dbReference type="RefSeq" id="WP_306375633.1">
    <property type="nucleotide sequence ID" value="NZ_JASAYT010000006.1"/>
</dbReference>
<dbReference type="SUPFAM" id="SSF100950">
    <property type="entry name" value="NagB/RpiA/CoA transferase-like"/>
    <property type="match status" value="1"/>
</dbReference>
<dbReference type="InterPro" id="IPR020672">
    <property type="entry name" value="Ribose5P_isomerase_typA_subgr"/>
</dbReference>
<dbReference type="FunFam" id="3.40.50.1360:FF:000001">
    <property type="entry name" value="Ribose-5-phosphate isomerase A"/>
    <property type="match status" value="1"/>
</dbReference>
<dbReference type="SUPFAM" id="SSF75445">
    <property type="entry name" value="D-ribose-5-phosphate isomerase (RpiA), lid domain"/>
    <property type="match status" value="1"/>
</dbReference>
<dbReference type="GO" id="GO:0006014">
    <property type="term" value="P:D-ribose metabolic process"/>
    <property type="evidence" value="ECO:0007669"/>
    <property type="project" value="TreeGrafter"/>
</dbReference>
<dbReference type="PANTHER" id="PTHR11934:SF0">
    <property type="entry name" value="RIBOSE-5-PHOSPHATE ISOMERASE"/>
    <property type="match status" value="1"/>
</dbReference>
<sequence length="219" mass="23364">MDQLSMKRKAAEAALKYVKPDTIIGVGSGSTVNCFIEALGTLDFPIEGAVAASKESGKRLQALGIEVFDANQVSALDIYIDGADEITPQGYMIKGGGAALTREKIVSSLAKRFICIVDKSKQVDVLGSTFALPVEVIPMARSYVARQLVALGGSPEYREGVITDNGNVILDVYNFNIIEPLKMEHTINNIAGVVTNGIFAQRFANITIVGTPEGAKIIE</sequence>
<dbReference type="GO" id="GO:0004751">
    <property type="term" value="F:ribose-5-phosphate isomerase activity"/>
    <property type="evidence" value="ECO:0007669"/>
    <property type="project" value="UniProtKB-UniRule"/>
</dbReference>
<feature type="binding site" evidence="3">
    <location>
        <position position="121"/>
    </location>
    <ligand>
        <name>substrate</name>
    </ligand>
</feature>
<reference evidence="4" key="1">
    <citation type="journal article" date="2023" name="Front. Microbiol.">
        <title>Phylogeography and host specificity of Pasteurellaceae pathogenic to sea-farmed fish in the north-east Atlantic.</title>
        <authorList>
            <person name="Gulla S."/>
            <person name="Colquhoun D.J."/>
            <person name="Olsen A.B."/>
            <person name="Spilsberg B."/>
            <person name="Lagesen K."/>
            <person name="Aakesson C.P."/>
            <person name="Strom S."/>
            <person name="Manji F."/>
            <person name="Birkbeck T.H."/>
            <person name="Nilsen H.K."/>
        </authorList>
    </citation>
    <scope>NUCLEOTIDE SEQUENCE</scope>
    <source>
        <strain evidence="4">98B1</strain>
    </source>
</reference>
<comment type="catalytic activity">
    <reaction evidence="1 3">
        <text>aldehydo-D-ribose 5-phosphate = D-ribulose 5-phosphate</text>
        <dbReference type="Rhea" id="RHEA:14657"/>
        <dbReference type="ChEBI" id="CHEBI:58121"/>
        <dbReference type="ChEBI" id="CHEBI:58273"/>
        <dbReference type="EC" id="5.3.1.6"/>
    </reaction>
</comment>
<dbReference type="CDD" id="cd01398">
    <property type="entry name" value="RPI_A"/>
    <property type="match status" value="1"/>
</dbReference>
<feature type="active site" description="Proton acceptor" evidence="3">
    <location>
        <position position="103"/>
    </location>
</feature>
<proteinExistence type="inferred from homology"/>
<dbReference type="FunFam" id="3.30.70.260:FF:000004">
    <property type="entry name" value="Ribose-5-phosphate isomerase A"/>
    <property type="match status" value="1"/>
</dbReference>